<dbReference type="InterPro" id="IPR008454">
    <property type="entry name" value="Collagen-bd_Cna-like_B-typ_dom"/>
</dbReference>
<feature type="domain" description="CNA-B" evidence="1">
    <location>
        <begin position="2"/>
        <end position="60"/>
    </location>
</feature>
<dbReference type="Pfam" id="PF05738">
    <property type="entry name" value="Cna_B"/>
    <property type="match status" value="1"/>
</dbReference>
<evidence type="ECO:0000259" key="1">
    <source>
        <dbReference type="Pfam" id="PF05738"/>
    </source>
</evidence>
<name>A0A8I0HFM5_XANCI</name>
<feature type="non-terminal residue" evidence="2">
    <location>
        <position position="87"/>
    </location>
</feature>
<dbReference type="SUPFAM" id="SSF49478">
    <property type="entry name" value="Cna protein B-type domain"/>
    <property type="match status" value="1"/>
</dbReference>
<organism evidence="2 3">
    <name type="scientific">Xanthomonas citri pv. citri</name>
    <dbReference type="NCBI Taxonomy" id="611301"/>
    <lineage>
        <taxon>Bacteria</taxon>
        <taxon>Pseudomonadati</taxon>
        <taxon>Pseudomonadota</taxon>
        <taxon>Gammaproteobacteria</taxon>
        <taxon>Lysobacterales</taxon>
        <taxon>Lysobacteraceae</taxon>
        <taxon>Xanthomonas</taxon>
    </lineage>
</organism>
<reference evidence="2" key="1">
    <citation type="submission" date="2020-01" db="EMBL/GenBank/DDBJ databases">
        <authorList>
            <person name="Richard D."/>
        </authorList>
    </citation>
    <scope>NUCLEOTIDE SEQUENCE</scope>
    <source>
        <strain evidence="2">JP541</strain>
    </source>
</reference>
<dbReference type="Proteomes" id="UP000653002">
    <property type="component" value="Unassembled WGS sequence"/>
</dbReference>
<evidence type="ECO:0000313" key="2">
    <source>
        <dbReference type="EMBL" id="MBD4340171.1"/>
    </source>
</evidence>
<sequence>TLYNGDVPYETVRLGAWNNWTYTWKDLSAYGNWQVIESNIPKGYVPSYSVSGNVVTITNTRSLIQTGQLNWPIWVLGGAGLVLVSLG</sequence>
<gene>
    <name evidence="2" type="ORF">GUH15_29825</name>
</gene>
<feature type="non-terminal residue" evidence="2">
    <location>
        <position position="1"/>
    </location>
</feature>
<accession>A0A8I0HFM5</accession>
<comment type="caution">
    <text evidence="2">The sequence shown here is derived from an EMBL/GenBank/DDBJ whole genome shotgun (WGS) entry which is preliminary data.</text>
</comment>
<dbReference type="Gene3D" id="2.60.40.1140">
    <property type="entry name" value="Collagen-binding surface protein Cna, B-type domain"/>
    <property type="match status" value="1"/>
</dbReference>
<proteinExistence type="predicted"/>
<dbReference type="EMBL" id="JAABFR010002527">
    <property type="protein sequence ID" value="MBD4340171.1"/>
    <property type="molecule type" value="Genomic_DNA"/>
</dbReference>
<evidence type="ECO:0000313" key="3">
    <source>
        <dbReference type="Proteomes" id="UP000653002"/>
    </source>
</evidence>
<protein>
    <submittedName>
        <fullName evidence="2">Cna B-type domain-containing protein</fullName>
    </submittedName>
</protein>
<dbReference type="AlphaFoldDB" id="A0A8I0HFM5"/>